<reference evidence="1 2" key="1">
    <citation type="journal article" date="2019" name="Nat. Med.">
        <title>A library of human gut bacterial isolates paired with longitudinal multiomics data enables mechanistic microbiome research.</title>
        <authorList>
            <person name="Poyet M."/>
            <person name="Groussin M."/>
            <person name="Gibbons S.M."/>
            <person name="Avila-Pacheco J."/>
            <person name="Jiang X."/>
            <person name="Kearney S.M."/>
            <person name="Perrotta A.R."/>
            <person name="Berdy B."/>
            <person name="Zhao S."/>
            <person name="Lieberman T.D."/>
            <person name="Swanson P.K."/>
            <person name="Smith M."/>
            <person name="Roesemann S."/>
            <person name="Alexander J.E."/>
            <person name="Rich S.A."/>
            <person name="Livny J."/>
            <person name="Vlamakis H."/>
            <person name="Clish C."/>
            <person name="Bullock K."/>
            <person name="Deik A."/>
            <person name="Scott J."/>
            <person name="Pierce K.A."/>
            <person name="Xavier R.J."/>
            <person name="Alm E.J."/>
        </authorList>
    </citation>
    <scope>NUCLEOTIDE SEQUENCE [LARGE SCALE GENOMIC DNA]</scope>
    <source>
        <strain evidence="1 2">BIOML-A7</strain>
    </source>
</reference>
<dbReference type="Proteomes" id="UP000436803">
    <property type="component" value="Unassembled WGS sequence"/>
</dbReference>
<proteinExistence type="predicted"/>
<evidence type="ECO:0000313" key="2">
    <source>
        <dbReference type="Proteomes" id="UP000436803"/>
    </source>
</evidence>
<gene>
    <name evidence="1" type="ORF">F2Z29_00345</name>
</gene>
<organism evidence="1 2">
    <name type="scientific">Bacteroides fragilis</name>
    <dbReference type="NCBI Taxonomy" id="817"/>
    <lineage>
        <taxon>Bacteria</taxon>
        <taxon>Pseudomonadati</taxon>
        <taxon>Bacteroidota</taxon>
        <taxon>Bacteroidia</taxon>
        <taxon>Bacteroidales</taxon>
        <taxon>Bacteroidaceae</taxon>
        <taxon>Bacteroides</taxon>
    </lineage>
</organism>
<protein>
    <submittedName>
        <fullName evidence="1">Uncharacterized protein</fullName>
    </submittedName>
</protein>
<accession>A0A5M5WNA6</accession>
<evidence type="ECO:0000313" key="1">
    <source>
        <dbReference type="EMBL" id="KAA5178502.1"/>
    </source>
</evidence>
<name>A0A5M5WNA6_BACFG</name>
<sequence length="53" mass="6147">MSVVLFLDDCSRKTKILSFRINKPTQKNETCFACLSTVKKYGRSHATLFYSRL</sequence>
<dbReference type="EMBL" id="VWAW01000001">
    <property type="protein sequence ID" value="KAA5178502.1"/>
    <property type="molecule type" value="Genomic_DNA"/>
</dbReference>
<comment type="caution">
    <text evidence="1">The sequence shown here is derived from an EMBL/GenBank/DDBJ whole genome shotgun (WGS) entry which is preliminary data.</text>
</comment>
<dbReference type="AlphaFoldDB" id="A0A5M5WNA6"/>